<name>C7M2D1_ACIFD</name>
<dbReference type="SUPFAM" id="SSF54913">
    <property type="entry name" value="GlnB-like"/>
    <property type="match status" value="1"/>
</dbReference>
<dbReference type="STRING" id="525909.Afer_2019"/>
<dbReference type="Proteomes" id="UP000000771">
    <property type="component" value="Chromosome"/>
</dbReference>
<organism evidence="2 3">
    <name type="scientific">Acidimicrobium ferrooxidans (strain DSM 10331 / JCM 15462 / NBRC 103882 / ICP)</name>
    <dbReference type="NCBI Taxonomy" id="525909"/>
    <lineage>
        <taxon>Bacteria</taxon>
        <taxon>Bacillati</taxon>
        <taxon>Actinomycetota</taxon>
        <taxon>Acidimicrobiia</taxon>
        <taxon>Acidimicrobiales</taxon>
        <taxon>Acidimicrobiaceae</taxon>
        <taxon>Acidimicrobium</taxon>
    </lineage>
</organism>
<dbReference type="InterPro" id="IPR015867">
    <property type="entry name" value="N-reg_PII/ATP_PRibTrfase_C"/>
</dbReference>
<dbReference type="Pfam" id="PF03091">
    <property type="entry name" value="CutA1"/>
    <property type="match status" value="1"/>
</dbReference>
<proteinExistence type="inferred from homology"/>
<evidence type="ECO:0000313" key="2">
    <source>
        <dbReference type="EMBL" id="ACU54920.1"/>
    </source>
</evidence>
<protein>
    <recommendedName>
        <fullName evidence="4">CutA1 divalent ion tolerance protein</fullName>
    </recommendedName>
</protein>
<dbReference type="PANTHER" id="PTHR23419">
    <property type="entry name" value="DIVALENT CATION TOLERANCE CUTA-RELATED"/>
    <property type="match status" value="1"/>
</dbReference>
<reference evidence="2 3" key="1">
    <citation type="journal article" date="2009" name="Stand. Genomic Sci.">
        <title>Complete genome sequence of Acidimicrobium ferrooxidans type strain (ICP).</title>
        <authorList>
            <person name="Clum A."/>
            <person name="Nolan M."/>
            <person name="Lang E."/>
            <person name="Glavina Del Rio T."/>
            <person name="Tice H."/>
            <person name="Copeland A."/>
            <person name="Cheng J.F."/>
            <person name="Lucas S."/>
            <person name="Chen F."/>
            <person name="Bruce D."/>
            <person name="Goodwin L."/>
            <person name="Pitluck S."/>
            <person name="Ivanova N."/>
            <person name="Mavrommatis K."/>
            <person name="Mikhailova N."/>
            <person name="Pati A."/>
            <person name="Chen A."/>
            <person name="Palaniappan K."/>
            <person name="Goker M."/>
            <person name="Spring S."/>
            <person name="Land M."/>
            <person name="Hauser L."/>
            <person name="Chang Y.J."/>
            <person name="Jeffries C.C."/>
            <person name="Chain P."/>
            <person name="Bristow J."/>
            <person name="Eisen J.A."/>
            <person name="Markowitz V."/>
            <person name="Hugenholtz P."/>
            <person name="Kyrpides N.C."/>
            <person name="Klenk H.P."/>
            <person name="Lapidus A."/>
        </authorList>
    </citation>
    <scope>NUCLEOTIDE SEQUENCE [LARGE SCALE GENOMIC DNA]</scope>
    <source>
        <strain evidence="3">DSM 10331 / JCM 15462 / NBRC 103882 / ICP</strain>
    </source>
</reference>
<dbReference type="InterPro" id="IPR004323">
    <property type="entry name" value="Ion_tolerance_CutA"/>
</dbReference>
<dbReference type="GO" id="GO:0005507">
    <property type="term" value="F:copper ion binding"/>
    <property type="evidence" value="ECO:0007669"/>
    <property type="project" value="TreeGrafter"/>
</dbReference>
<dbReference type="InterPro" id="IPR011322">
    <property type="entry name" value="N-reg_PII-like_a/b"/>
</dbReference>
<gene>
    <name evidence="2" type="ordered locus">Afer_2019</name>
</gene>
<dbReference type="EMBL" id="CP001631">
    <property type="protein sequence ID" value="ACU54920.1"/>
    <property type="molecule type" value="Genomic_DNA"/>
</dbReference>
<evidence type="ECO:0008006" key="4">
    <source>
        <dbReference type="Google" id="ProtNLM"/>
    </source>
</evidence>
<dbReference type="HOGENOM" id="CLU_098807_3_1_11"/>
<dbReference type="KEGG" id="afo:Afer_2019"/>
<dbReference type="eggNOG" id="COG1324">
    <property type="taxonomic scope" value="Bacteria"/>
</dbReference>
<dbReference type="GO" id="GO:0010038">
    <property type="term" value="P:response to metal ion"/>
    <property type="evidence" value="ECO:0007669"/>
    <property type="project" value="InterPro"/>
</dbReference>
<evidence type="ECO:0000313" key="3">
    <source>
        <dbReference type="Proteomes" id="UP000000771"/>
    </source>
</evidence>
<dbReference type="RefSeq" id="WP_015799396.1">
    <property type="nucleotide sequence ID" value="NC_013124.1"/>
</dbReference>
<dbReference type="AlphaFoldDB" id="C7M2D1"/>
<keyword evidence="3" id="KW-1185">Reference proteome</keyword>
<dbReference type="PANTHER" id="PTHR23419:SF8">
    <property type="entry name" value="FI09726P"/>
    <property type="match status" value="1"/>
</dbReference>
<evidence type="ECO:0000256" key="1">
    <source>
        <dbReference type="ARBA" id="ARBA00010169"/>
    </source>
</evidence>
<accession>C7M2D1</accession>
<comment type="similarity">
    <text evidence="1">Belongs to the CutA family.</text>
</comment>
<sequence length="127" mass="14070">MIDAVEIVTTLASDEHAAALVDALVESGLCACVKRTDGVRSTYYWQGDWHTEDEVEVRALSLPEHVLRLTKLIASAHPYDVPEVLVRSVALPHDPYAEWVVTTIAKRQTRPVDASKRVAPPDVDAQR</sequence>
<dbReference type="Gene3D" id="3.30.70.120">
    <property type="match status" value="1"/>
</dbReference>